<feature type="coiled-coil region" evidence="1">
    <location>
        <begin position="71"/>
        <end position="118"/>
    </location>
</feature>
<reference evidence="3 4" key="1">
    <citation type="submission" date="2014-06" db="EMBL/GenBank/DDBJ databases">
        <title>Evolutionary Origins and Diversification of the Mycorrhizal Mutualists.</title>
        <authorList>
            <consortium name="DOE Joint Genome Institute"/>
            <consortium name="Mycorrhizal Genomics Consortium"/>
            <person name="Kohler A."/>
            <person name="Kuo A."/>
            <person name="Nagy L.G."/>
            <person name="Floudas D."/>
            <person name="Copeland A."/>
            <person name="Barry K.W."/>
            <person name="Cichocki N."/>
            <person name="Veneault-Fourrey C."/>
            <person name="LaButti K."/>
            <person name="Lindquist E.A."/>
            <person name="Lipzen A."/>
            <person name="Lundell T."/>
            <person name="Morin E."/>
            <person name="Murat C."/>
            <person name="Riley R."/>
            <person name="Ohm R."/>
            <person name="Sun H."/>
            <person name="Tunlid A."/>
            <person name="Henrissat B."/>
            <person name="Grigoriev I.V."/>
            <person name="Hibbett D.S."/>
            <person name="Martin F."/>
        </authorList>
    </citation>
    <scope>NUCLEOTIDE SEQUENCE [LARGE SCALE GENOMIC DNA]</scope>
    <source>
        <strain evidence="3 4">SS14</strain>
    </source>
</reference>
<feature type="region of interest" description="Disordered" evidence="2">
    <location>
        <begin position="131"/>
        <end position="177"/>
    </location>
</feature>
<name>A0A0C9UJF5_SPHS4</name>
<evidence type="ECO:0000313" key="4">
    <source>
        <dbReference type="Proteomes" id="UP000054279"/>
    </source>
</evidence>
<evidence type="ECO:0000256" key="1">
    <source>
        <dbReference type="SAM" id="Coils"/>
    </source>
</evidence>
<accession>A0A0C9UJF5</accession>
<dbReference type="EMBL" id="KN837411">
    <property type="protein sequence ID" value="KIJ25521.1"/>
    <property type="molecule type" value="Genomic_DNA"/>
</dbReference>
<dbReference type="Proteomes" id="UP000054279">
    <property type="component" value="Unassembled WGS sequence"/>
</dbReference>
<evidence type="ECO:0000256" key="2">
    <source>
        <dbReference type="SAM" id="MobiDB-lite"/>
    </source>
</evidence>
<proteinExistence type="predicted"/>
<gene>
    <name evidence="3" type="ORF">M422DRAFT_273518</name>
</gene>
<evidence type="ECO:0000313" key="3">
    <source>
        <dbReference type="EMBL" id="KIJ25521.1"/>
    </source>
</evidence>
<sequence length="307" mass="34221">MDDKQSAQMQVIESAPGFIAIKHKMGCPICDSSALHCMAAKQTYEIHLAEDYNALKDSFRSVKKKADEPTIKNLSDQVQSLEKQLQETKDNSAELSNHKELILENKHLQEELEYYQGNTPSMEKIDIPVSDDEDDNEDLTGLPTIPEEIPQDILSHPPTRLARPLSTTTKNAGKSIPEAGIPALGDICTSAKQKRIIADPLVSITGVLPKPLGKVRAERWDQPALRGASDWVMETDVHDSDICRLYIEGRALQPHEQTPDHTAVIFRTDEYARSLSGLPKDLVAHHDDPNWMENVIQTFNVNSSGIQ</sequence>
<keyword evidence="4" id="KW-1185">Reference proteome</keyword>
<dbReference type="HOGENOM" id="CLU_039867_0_0_1"/>
<protein>
    <submittedName>
        <fullName evidence="3">Uncharacterized protein</fullName>
    </submittedName>
</protein>
<dbReference type="AlphaFoldDB" id="A0A0C9UJF5"/>
<keyword evidence="1" id="KW-0175">Coiled coil</keyword>
<organism evidence="3 4">
    <name type="scientific">Sphaerobolus stellatus (strain SS14)</name>
    <dbReference type="NCBI Taxonomy" id="990650"/>
    <lineage>
        <taxon>Eukaryota</taxon>
        <taxon>Fungi</taxon>
        <taxon>Dikarya</taxon>
        <taxon>Basidiomycota</taxon>
        <taxon>Agaricomycotina</taxon>
        <taxon>Agaricomycetes</taxon>
        <taxon>Phallomycetidae</taxon>
        <taxon>Geastrales</taxon>
        <taxon>Sphaerobolaceae</taxon>
        <taxon>Sphaerobolus</taxon>
    </lineage>
</organism>